<accession>A0A1J1HNQ6</accession>
<evidence type="ECO:0000313" key="2">
    <source>
        <dbReference type="EMBL" id="CRK88102.1"/>
    </source>
</evidence>
<reference evidence="2 3" key="1">
    <citation type="submission" date="2015-04" db="EMBL/GenBank/DDBJ databases">
        <authorList>
            <person name="Syromyatnikov M.Y."/>
            <person name="Popov V.N."/>
        </authorList>
    </citation>
    <scope>NUCLEOTIDE SEQUENCE [LARGE SCALE GENOMIC DNA]</scope>
</reference>
<keyword evidence="3" id="KW-1185">Reference proteome</keyword>
<feature type="compositionally biased region" description="Polar residues" evidence="1">
    <location>
        <begin position="128"/>
        <end position="160"/>
    </location>
</feature>
<protein>
    <submittedName>
        <fullName evidence="2">CLUMA_CG001887, isoform A</fullName>
    </submittedName>
</protein>
<proteinExistence type="predicted"/>
<feature type="region of interest" description="Disordered" evidence="1">
    <location>
        <begin position="109"/>
        <end position="165"/>
    </location>
</feature>
<name>A0A1J1HNQ6_9DIPT</name>
<evidence type="ECO:0000256" key="1">
    <source>
        <dbReference type="SAM" id="MobiDB-lite"/>
    </source>
</evidence>
<evidence type="ECO:0000313" key="3">
    <source>
        <dbReference type="Proteomes" id="UP000183832"/>
    </source>
</evidence>
<sequence length="208" mass="24819">MNYTALKEYLRLSSNELFAHQNKTMTNSRSKSPAQNKVRFVQDTKTKYKPNYKNYNTNLNQFRNYKHRQNSQERFIPNNVRRLNSAREQEFGSNIQERYHNDYADRTAVMNQPRPQTPPPQSKPPLQNYQRRQPQNTNENFQTQSQLNRYNFPPINQTPNYPMKQKLFSHSSSSFICKSMIRNGTQQSHYNDNAHWKKQEKLTADFCG</sequence>
<dbReference type="EMBL" id="CVRI01000006">
    <property type="protein sequence ID" value="CRK88102.1"/>
    <property type="molecule type" value="Genomic_DNA"/>
</dbReference>
<dbReference type="AlphaFoldDB" id="A0A1J1HNQ6"/>
<organism evidence="2 3">
    <name type="scientific">Clunio marinus</name>
    <dbReference type="NCBI Taxonomy" id="568069"/>
    <lineage>
        <taxon>Eukaryota</taxon>
        <taxon>Metazoa</taxon>
        <taxon>Ecdysozoa</taxon>
        <taxon>Arthropoda</taxon>
        <taxon>Hexapoda</taxon>
        <taxon>Insecta</taxon>
        <taxon>Pterygota</taxon>
        <taxon>Neoptera</taxon>
        <taxon>Endopterygota</taxon>
        <taxon>Diptera</taxon>
        <taxon>Nematocera</taxon>
        <taxon>Chironomoidea</taxon>
        <taxon>Chironomidae</taxon>
        <taxon>Clunio</taxon>
    </lineage>
</organism>
<gene>
    <name evidence="2" type="ORF">CLUMA_CG001887</name>
</gene>
<dbReference type="Proteomes" id="UP000183832">
    <property type="component" value="Unassembled WGS sequence"/>
</dbReference>